<dbReference type="EMBL" id="LIZT01000110">
    <property type="protein sequence ID" value="KPJ48571.1"/>
    <property type="molecule type" value="Genomic_DNA"/>
</dbReference>
<dbReference type="Gene3D" id="2.115.10.20">
    <property type="entry name" value="Glycosyl hydrolase domain, family 43"/>
    <property type="match status" value="1"/>
</dbReference>
<dbReference type="Proteomes" id="UP000051124">
    <property type="component" value="Unassembled WGS sequence"/>
</dbReference>
<dbReference type="AlphaFoldDB" id="A0A0S7WEK6"/>
<dbReference type="SUPFAM" id="SSF75005">
    <property type="entry name" value="Arabinanase/levansucrase/invertase"/>
    <property type="match status" value="1"/>
</dbReference>
<dbReference type="GO" id="GO:0000272">
    <property type="term" value="P:polysaccharide catabolic process"/>
    <property type="evidence" value="ECO:0007669"/>
    <property type="project" value="InterPro"/>
</dbReference>
<dbReference type="PROSITE" id="PS51766">
    <property type="entry name" value="DOCKERIN"/>
    <property type="match status" value="1"/>
</dbReference>
<reference evidence="2 3" key="1">
    <citation type="journal article" date="2015" name="Microbiome">
        <title>Genomic resolution of linkages in carbon, nitrogen, and sulfur cycling among widespread estuary sediment bacteria.</title>
        <authorList>
            <person name="Baker B.J."/>
            <person name="Lazar C.S."/>
            <person name="Teske A.P."/>
            <person name="Dick G.J."/>
        </authorList>
    </citation>
    <scope>NUCLEOTIDE SEQUENCE [LARGE SCALE GENOMIC DNA]</scope>
    <source>
        <strain evidence="2">DG_26</strain>
    </source>
</reference>
<protein>
    <recommendedName>
        <fullName evidence="1">Dockerin domain-containing protein</fullName>
    </recommendedName>
</protein>
<dbReference type="Gene3D" id="1.10.1330.10">
    <property type="entry name" value="Dockerin domain"/>
    <property type="match status" value="1"/>
</dbReference>
<dbReference type="InterPro" id="IPR023296">
    <property type="entry name" value="Glyco_hydro_beta-prop_sf"/>
</dbReference>
<dbReference type="CDD" id="cd14256">
    <property type="entry name" value="Dockerin_I"/>
    <property type="match status" value="1"/>
</dbReference>
<dbReference type="SUPFAM" id="SSF63446">
    <property type="entry name" value="Type I dockerin domain"/>
    <property type="match status" value="1"/>
</dbReference>
<name>A0A0S7WEK6_UNCT6</name>
<evidence type="ECO:0000313" key="3">
    <source>
        <dbReference type="Proteomes" id="UP000051124"/>
    </source>
</evidence>
<feature type="domain" description="Dockerin" evidence="1">
    <location>
        <begin position="977"/>
        <end position="1041"/>
    </location>
</feature>
<gene>
    <name evidence="2" type="ORF">AMJ40_07270</name>
</gene>
<evidence type="ECO:0000259" key="1">
    <source>
        <dbReference type="PROSITE" id="PS51766"/>
    </source>
</evidence>
<dbReference type="InterPro" id="IPR002105">
    <property type="entry name" value="Dockerin_1_rpt"/>
</dbReference>
<dbReference type="GO" id="GO:0004553">
    <property type="term" value="F:hydrolase activity, hydrolyzing O-glycosyl compounds"/>
    <property type="evidence" value="ECO:0007669"/>
    <property type="project" value="InterPro"/>
</dbReference>
<dbReference type="InterPro" id="IPR016134">
    <property type="entry name" value="Dockerin_dom"/>
</dbReference>
<proteinExistence type="predicted"/>
<comment type="caution">
    <text evidence="2">The sequence shown here is derived from an EMBL/GenBank/DDBJ whole genome shotgun (WGS) entry which is preliminary data.</text>
</comment>
<evidence type="ECO:0000313" key="2">
    <source>
        <dbReference type="EMBL" id="KPJ48571.1"/>
    </source>
</evidence>
<sequence length="1058" mass="115683">MVSRVIIFALLYISLPGAGQQGWAFISPHPLDSTVLSIIETAIPERDGMRGYDQRSLFDIRSEGISITANDLFTYDMEGDSIIMKHDLLSDSAHYRAVILCEYDADSDWSAAGGCSILKDGSTYYVICRQRMAGAGGTKWQMWSSPDLTEWNIEWELPRDSVRNPPVTPLGSMEGSSLRKFNGVYYLYTCVRPGATSWGIFYVTAATISALRDSLREGNSWHAVWTEDVKDPVVMEHDANYYMLASRFGPGSIRHEMLLQSDSPTFSSWDTISCPSRPYSDSLPNMVRFGAPGIILFDVSSNQYIYWNVVEVYDSPLNDLYWFWTRAGSLDGTWTYVGRKMIIEDYPFGQRTARFFDYHAFDSEQMILIMEWDDDRDSRGDVFLWDYSSQCPLVCRIWAVPDTVIVGQSITLHMMAENRGAAHIDSLVPQIEHFGGGDVVLETGPLPPYADMEPGACTTFTWTYTADDTHWVWWVGCASGRDASTDSLYTSEEETSGSVLIQTPPSVEVLVNSVEPDTVSQGQVTGYTLAVRNDGESWLKVLTHTRFWYGDMIGDTVRTSLSDTTYVPGLADSVTLRFDAVRVPYGMSPGDWLSSLELSGTARNAYSCVNLKPADTVTVQAGAGLVDVPGSLNPRSVSQGQAVDFVIDVTNVGGVPVMLDVGTGFRLTDGTHVCESFLSRCETVHVAVDATLEFESIQVHEAMRDSSYPVTLQFFGRDLNGANYSETIVTTGLNQVVVETPARLDVVSVAVDVDTVMRSQKEIPVGIIVENVGGAHAWVDSVSMNFYQNELSLNQEYQVTDLSSAILLPGQATDTFTILVDVDSHATTGWVSIDSWVFGRDANSSALCLDSAAAQPDSWYVDGRAALRCSLWLSADTVMVGRPISLYAQVENVGGGYADSVSTHVNVLGSGTVVLDAGPVPLSANISAQSDTVFYWEYTAQGAGLVCWVGQASGRDRYAGGDATSDEDTSQFLLITSSGMCGDCNGDENVTVADAVYLTSHIYRSGPAPLGEGDVNVDGNITIADGIYLVGYIYRSGPVPCGPEVSGNRAGQRRRARR</sequence>
<dbReference type="Pfam" id="PF00404">
    <property type="entry name" value="Dockerin_1"/>
    <property type="match status" value="1"/>
</dbReference>
<organism evidence="2 3">
    <name type="scientific">candidate division TA06 bacterium DG_26</name>
    <dbReference type="NCBI Taxonomy" id="1703771"/>
    <lineage>
        <taxon>Bacteria</taxon>
        <taxon>Bacteria division TA06</taxon>
    </lineage>
</organism>
<accession>A0A0S7WEK6</accession>
<dbReference type="InterPro" id="IPR036439">
    <property type="entry name" value="Dockerin_dom_sf"/>
</dbReference>